<feature type="signal peptide" evidence="1">
    <location>
        <begin position="1"/>
        <end position="20"/>
    </location>
</feature>
<organism evidence="2 3">
    <name type="scientific">Sphingomonas suaedae</name>
    <dbReference type="NCBI Taxonomy" id="2599297"/>
    <lineage>
        <taxon>Bacteria</taxon>
        <taxon>Pseudomonadati</taxon>
        <taxon>Pseudomonadota</taxon>
        <taxon>Alphaproteobacteria</taxon>
        <taxon>Sphingomonadales</taxon>
        <taxon>Sphingomonadaceae</taxon>
        <taxon>Sphingomonas</taxon>
    </lineage>
</organism>
<dbReference type="RefSeq" id="WP_145844732.1">
    <property type="nucleotide sequence ID" value="NZ_CP042239.1"/>
</dbReference>
<evidence type="ECO:0000256" key="1">
    <source>
        <dbReference type="SAM" id="SignalP"/>
    </source>
</evidence>
<name>A0A518RC33_9SPHN</name>
<dbReference type="Proteomes" id="UP000318055">
    <property type="component" value="Chromosome"/>
</dbReference>
<dbReference type="KEGG" id="ssua:FPZ54_02500"/>
<dbReference type="AlphaFoldDB" id="A0A518RC33"/>
<dbReference type="EMBL" id="CP042239">
    <property type="protein sequence ID" value="QDX25008.1"/>
    <property type="molecule type" value="Genomic_DNA"/>
</dbReference>
<protein>
    <submittedName>
        <fullName evidence="2">Uncharacterized protein</fullName>
    </submittedName>
</protein>
<keyword evidence="1" id="KW-0732">Signal</keyword>
<keyword evidence="3" id="KW-1185">Reference proteome</keyword>
<accession>A0A518RC33</accession>
<feature type="chain" id="PRO_5021896058" evidence="1">
    <location>
        <begin position="21"/>
        <end position="511"/>
    </location>
</feature>
<sequence>MNWMRTATALIALAPVVSYAVQKDTPAAENGLAARVSAHARAAAGRWGVNPTVRIVEDGAKLEALENGRIDVPMAKLRELLLGIPDVQADAVIAWLMAHEVWHQVQFRDGWKLVGASDRDKRLRECAADTMGAYAVMDANLSTRISTPDEQAMRELSAAISQIIDAAERLETGNLGRGNHPDANARRAALQAGFGRAVQERVYQLSNDPGRGLLRDRLAKLYDIRAGETTGAWSLRMCESVLHSGNGVEDLAIGTPQFNWNESGDPPIVDYRIPYRNVGTNPIKVTMQIRSVSVPRLSREDRGKWTVADLNSYSFILNADASYDVVGRLQWIATDDVMPKLVFPKAAESYFDVVRLGPVNTGATPKLVSALGREASELQATLSALFNAAPGRFGAVSANCETYSSFRMCDLTLAVVGASKTHVTIDQDGSSNVTLVVYGGSSEIEAAAAYSRFRGWLRSIYPTLAFDERSRPEGRDEVSMKPAPTATLTLYKRKKSSGDFEVIALIKPALF</sequence>
<evidence type="ECO:0000313" key="3">
    <source>
        <dbReference type="Proteomes" id="UP000318055"/>
    </source>
</evidence>
<evidence type="ECO:0000313" key="2">
    <source>
        <dbReference type="EMBL" id="QDX25008.1"/>
    </source>
</evidence>
<proteinExistence type="predicted"/>
<reference evidence="2 3" key="1">
    <citation type="submission" date="2019-07" db="EMBL/GenBank/DDBJ databases">
        <title>Sphingomonas alkalisoli sp. nov., isolated from rhizosphere soil of Suaedae salsa.</title>
        <authorList>
            <person name="Zhang H."/>
            <person name="Xu L."/>
            <person name="Zhang J.-X."/>
            <person name="Sun J.-Q."/>
        </authorList>
    </citation>
    <scope>NUCLEOTIDE SEQUENCE [LARGE SCALE GENOMIC DNA]</scope>
    <source>
        <strain evidence="2 3">XS-10</strain>
    </source>
</reference>
<dbReference type="OrthoDB" id="9152336at2"/>
<gene>
    <name evidence="2" type="ORF">FPZ54_02500</name>
</gene>